<comment type="subcellular location">
    <subcellularLocation>
        <location evidence="1">Membrane</location>
        <topology evidence="1">Multi-pass membrane protein</topology>
    </subcellularLocation>
</comment>
<keyword evidence="3 6" id="KW-0812">Transmembrane</keyword>
<sequence length="471" mass="51253">MSEKEQPEVASCTRPRGIRRILGPSEEMKGFAKEPVPLKYRKGGYALTSVWWGWIWYIGGPLYGALNTAGWPFWTAIALLFIGNWILAFFNLGVGLLGARQGLSVSMSSRYSFGNIGTYIPSILYFVTLAGWFGVSIGILANVLAANLGGTPIIWSLSMGIIMTFLAIAGMRLISWLANFSVPIMFVLMISAAVLAVSESPLGWQGVAASNVPGALLPWTLSIGLIISHWIVGSSLAPDVSRWAKGDRVVTISSLSAFGLSNPFIMALGVITAIAMAQPDLFVLMPQLGAGQSWQPVWFWIAILCILLIVWTSGDCQTYTSGLALSNLTGLPTYITTAISGSIGVILAVSGIAFQLINWLLILGVFIPPITGIMIADYFIIHKQKYPHPSSIIKYINPAALVTYFIACGIEYYLQNYMGYAGIPVLNGLLISIVLYVVLMKATKWSNWSKDAPEFRSYPPGWPQTETKTKQ</sequence>
<evidence type="ECO:0000256" key="2">
    <source>
        <dbReference type="ARBA" id="ARBA00008974"/>
    </source>
</evidence>
<dbReference type="PANTHER" id="PTHR30569:SF0">
    <property type="entry name" value="CYTOSINE PERMEASE"/>
    <property type="match status" value="1"/>
</dbReference>
<name>A0A7C3J408_9CREN</name>
<feature type="transmembrane region" description="Helical" evidence="6">
    <location>
        <begin position="176"/>
        <end position="196"/>
    </location>
</feature>
<dbReference type="InterPro" id="IPR030191">
    <property type="entry name" value="CodB"/>
</dbReference>
<dbReference type="InterPro" id="IPR001248">
    <property type="entry name" value="Pur-cyt_permease"/>
</dbReference>
<evidence type="ECO:0000313" key="7">
    <source>
        <dbReference type="EMBL" id="HFK19857.1"/>
    </source>
</evidence>
<feature type="transmembrane region" description="Helical" evidence="6">
    <location>
        <begin position="153"/>
        <end position="169"/>
    </location>
</feature>
<protein>
    <recommendedName>
        <fullName evidence="8">Cytosine permease</fullName>
    </recommendedName>
</protein>
<comment type="caution">
    <text evidence="7">The sequence shown here is derived from an EMBL/GenBank/DDBJ whole genome shotgun (WGS) entry which is preliminary data.</text>
</comment>
<dbReference type="GO" id="GO:0015209">
    <property type="term" value="F:cytosine transmembrane transporter activity"/>
    <property type="evidence" value="ECO:0007669"/>
    <property type="project" value="InterPro"/>
</dbReference>
<evidence type="ECO:0000256" key="1">
    <source>
        <dbReference type="ARBA" id="ARBA00004141"/>
    </source>
</evidence>
<evidence type="ECO:0000256" key="3">
    <source>
        <dbReference type="ARBA" id="ARBA00022692"/>
    </source>
</evidence>
<dbReference type="Pfam" id="PF02133">
    <property type="entry name" value="Transp_cyt_pur"/>
    <property type="match status" value="1"/>
</dbReference>
<dbReference type="PANTHER" id="PTHR30569">
    <property type="entry name" value="CYTOSINE TRANSPORTER CODB"/>
    <property type="match status" value="1"/>
</dbReference>
<organism evidence="7">
    <name type="scientific">Candidatus Methanomethylicus mesodigestus</name>
    <dbReference type="NCBI Taxonomy" id="1867258"/>
    <lineage>
        <taxon>Archaea</taxon>
        <taxon>Thermoproteota</taxon>
        <taxon>Methanosuratincolia</taxon>
        <taxon>Candidatus Methanomethylicales</taxon>
        <taxon>Candidatus Methanomethylicaceae</taxon>
        <taxon>Candidatus Methanomethylicus</taxon>
    </lineage>
</organism>
<feature type="transmembrane region" description="Helical" evidence="6">
    <location>
        <begin position="249"/>
        <end position="277"/>
    </location>
</feature>
<dbReference type="EMBL" id="DSTX01000001">
    <property type="protein sequence ID" value="HFK19857.1"/>
    <property type="molecule type" value="Genomic_DNA"/>
</dbReference>
<keyword evidence="5 6" id="KW-0472">Membrane</keyword>
<comment type="similarity">
    <text evidence="2">Belongs to the purine-cytosine permease (2.A.39) family.</text>
</comment>
<feature type="transmembrane region" description="Helical" evidence="6">
    <location>
        <begin position="392"/>
        <end position="414"/>
    </location>
</feature>
<evidence type="ECO:0008006" key="8">
    <source>
        <dbReference type="Google" id="ProtNLM"/>
    </source>
</evidence>
<feature type="transmembrane region" description="Helical" evidence="6">
    <location>
        <begin position="216"/>
        <end position="237"/>
    </location>
</feature>
<evidence type="ECO:0000256" key="5">
    <source>
        <dbReference type="ARBA" id="ARBA00023136"/>
    </source>
</evidence>
<keyword evidence="4 6" id="KW-1133">Transmembrane helix</keyword>
<feature type="transmembrane region" description="Helical" evidence="6">
    <location>
        <begin position="359"/>
        <end position="380"/>
    </location>
</feature>
<evidence type="ECO:0000256" key="4">
    <source>
        <dbReference type="ARBA" id="ARBA00022989"/>
    </source>
</evidence>
<feature type="transmembrane region" description="Helical" evidence="6">
    <location>
        <begin position="71"/>
        <end position="98"/>
    </location>
</feature>
<gene>
    <name evidence="7" type="ORF">ENS19_01095</name>
</gene>
<dbReference type="AlphaFoldDB" id="A0A7C3J408"/>
<proteinExistence type="inferred from homology"/>
<accession>A0A7C3J408</accession>
<feature type="transmembrane region" description="Helical" evidence="6">
    <location>
        <begin position="119"/>
        <end position="141"/>
    </location>
</feature>
<evidence type="ECO:0000256" key="6">
    <source>
        <dbReference type="SAM" id="Phobius"/>
    </source>
</evidence>
<feature type="transmembrane region" description="Helical" evidence="6">
    <location>
        <begin position="420"/>
        <end position="439"/>
    </location>
</feature>
<dbReference type="GO" id="GO:0005886">
    <property type="term" value="C:plasma membrane"/>
    <property type="evidence" value="ECO:0007669"/>
    <property type="project" value="TreeGrafter"/>
</dbReference>
<feature type="transmembrane region" description="Helical" evidence="6">
    <location>
        <begin position="297"/>
        <end position="314"/>
    </location>
</feature>
<dbReference type="Gene3D" id="1.10.4160.10">
    <property type="entry name" value="Hydantoin permease"/>
    <property type="match status" value="1"/>
</dbReference>
<reference evidence="7" key="1">
    <citation type="journal article" date="2020" name="mSystems">
        <title>Genome- and Community-Level Interaction Insights into Carbon Utilization and Element Cycling Functions of Hydrothermarchaeota in Hydrothermal Sediment.</title>
        <authorList>
            <person name="Zhou Z."/>
            <person name="Liu Y."/>
            <person name="Xu W."/>
            <person name="Pan J."/>
            <person name="Luo Z.H."/>
            <person name="Li M."/>
        </authorList>
    </citation>
    <scope>NUCLEOTIDE SEQUENCE [LARGE SCALE GENOMIC DNA]</scope>
    <source>
        <strain evidence="7">SpSt-468</strain>
    </source>
</reference>
<feature type="transmembrane region" description="Helical" evidence="6">
    <location>
        <begin position="334"/>
        <end position="353"/>
    </location>
</feature>